<dbReference type="GO" id="GO:0030435">
    <property type="term" value="P:sporulation resulting in formation of a cellular spore"/>
    <property type="evidence" value="ECO:0007669"/>
    <property type="project" value="InterPro"/>
</dbReference>
<evidence type="ECO:0000313" key="3">
    <source>
        <dbReference type="EMBL" id="HIX76110.1"/>
    </source>
</evidence>
<comment type="caution">
    <text evidence="3">The sequence shown here is derived from an EMBL/GenBank/DDBJ whole genome shotgun (WGS) entry which is preliminary data.</text>
</comment>
<feature type="domain" description="Sporulation stage II protein D amidase enhancer LytB N-terminal" evidence="2">
    <location>
        <begin position="39"/>
        <end position="121"/>
    </location>
</feature>
<keyword evidence="1" id="KW-0732">Signal</keyword>
<organism evidence="3 4">
    <name type="scientific">Candidatus Fusicatenibacter merdavium</name>
    <dbReference type="NCBI Taxonomy" id="2838600"/>
    <lineage>
        <taxon>Bacteria</taxon>
        <taxon>Bacillati</taxon>
        <taxon>Bacillota</taxon>
        <taxon>Clostridia</taxon>
        <taxon>Lachnospirales</taxon>
        <taxon>Lachnospiraceae</taxon>
        <taxon>Fusicatenibacter</taxon>
    </lineage>
</organism>
<name>A0A9D1XBD7_9FIRM</name>
<evidence type="ECO:0000259" key="2">
    <source>
        <dbReference type="Pfam" id="PF08486"/>
    </source>
</evidence>
<feature type="signal peptide" evidence="1">
    <location>
        <begin position="1"/>
        <end position="22"/>
    </location>
</feature>
<reference evidence="3" key="1">
    <citation type="journal article" date="2021" name="PeerJ">
        <title>Extensive microbial diversity within the chicken gut microbiome revealed by metagenomics and culture.</title>
        <authorList>
            <person name="Gilroy R."/>
            <person name="Ravi A."/>
            <person name="Getino M."/>
            <person name="Pursley I."/>
            <person name="Horton D.L."/>
            <person name="Alikhan N.F."/>
            <person name="Baker D."/>
            <person name="Gharbi K."/>
            <person name="Hall N."/>
            <person name="Watson M."/>
            <person name="Adriaenssens E.M."/>
            <person name="Foster-Nyarko E."/>
            <person name="Jarju S."/>
            <person name="Secka A."/>
            <person name="Antonio M."/>
            <person name="Oren A."/>
            <person name="Chaudhuri R.R."/>
            <person name="La Ragione R."/>
            <person name="Hildebrand F."/>
            <person name="Pallen M.J."/>
        </authorList>
    </citation>
    <scope>NUCLEOTIDE SEQUENCE</scope>
    <source>
        <strain evidence="3">CHK183-1962</strain>
    </source>
</reference>
<protein>
    <submittedName>
        <fullName evidence="3">SpoIID/LytB domain-containing protein</fullName>
    </submittedName>
</protein>
<dbReference type="Proteomes" id="UP000886890">
    <property type="component" value="Unassembled WGS sequence"/>
</dbReference>
<sequence>MKVSTQKALTVIFGILSFPFFAAGTFNGKAALKMEKMPNLEAFLAPAVAAEIPTSYPYEAVKAQVILLRSRCYEKLDQGTALGTVIGELIQSEELSETENTEMDRMCAMAVGETENLVLKYGGKTVNGPFFRTGNGMTRSGRDLFQNDQYPWLVNVESPWDIDSEEYMNSISFSPEKFAETLEQQEEGSAEKIWGLGYQEMLLEGTLSAEGMAESIQITGTDQAGYVTEISVGDVVFAGESFRKIMDLPSACFSVQVVDEKLRFLCKGLGHGAGLSQTGAAAMAEEGKDALEILQYYFPQATVEERYRVNGS</sequence>
<dbReference type="AlphaFoldDB" id="A0A9D1XBD7"/>
<accession>A0A9D1XBD7</accession>
<dbReference type="InterPro" id="IPR013486">
    <property type="entry name" value="SpoIID/LytB"/>
</dbReference>
<dbReference type="InterPro" id="IPR013693">
    <property type="entry name" value="SpoIID/LytB_N"/>
</dbReference>
<dbReference type="EMBL" id="DXEK01000010">
    <property type="protein sequence ID" value="HIX76110.1"/>
    <property type="molecule type" value="Genomic_DNA"/>
</dbReference>
<evidence type="ECO:0000313" key="4">
    <source>
        <dbReference type="Proteomes" id="UP000886890"/>
    </source>
</evidence>
<evidence type="ECO:0000256" key="1">
    <source>
        <dbReference type="SAM" id="SignalP"/>
    </source>
</evidence>
<gene>
    <name evidence="3" type="ORF">H9734_00700</name>
</gene>
<reference evidence="3" key="2">
    <citation type="submission" date="2021-04" db="EMBL/GenBank/DDBJ databases">
        <authorList>
            <person name="Gilroy R."/>
        </authorList>
    </citation>
    <scope>NUCLEOTIDE SEQUENCE</scope>
    <source>
        <strain evidence="3">CHK183-1962</strain>
    </source>
</reference>
<proteinExistence type="predicted"/>
<feature type="chain" id="PRO_5038405458" evidence="1">
    <location>
        <begin position="23"/>
        <end position="312"/>
    </location>
</feature>
<dbReference type="NCBIfam" id="TIGR02669">
    <property type="entry name" value="SpoIID_LytB"/>
    <property type="match status" value="1"/>
</dbReference>
<dbReference type="Pfam" id="PF08486">
    <property type="entry name" value="SpoIID"/>
    <property type="match status" value="1"/>
</dbReference>